<dbReference type="AlphaFoldDB" id="A0A4R1HLL3"/>
<accession>A0A4R1HLL3</accession>
<name>A0A4R1HLL3_PSEEN</name>
<dbReference type="EMBL" id="SMFZ01000002">
    <property type="protein sequence ID" value="TCK21395.1"/>
    <property type="molecule type" value="Genomic_DNA"/>
</dbReference>
<protein>
    <submittedName>
        <fullName evidence="1">Uncharacterized protein</fullName>
    </submittedName>
</protein>
<keyword evidence="2" id="KW-1185">Reference proteome</keyword>
<reference evidence="1 2" key="1">
    <citation type="submission" date="2019-03" db="EMBL/GenBank/DDBJ databases">
        <title>Sequencing the genomes of 1000 actinobacteria strains.</title>
        <authorList>
            <person name="Klenk H.-P."/>
        </authorList>
    </citation>
    <scope>NUCLEOTIDE SEQUENCE [LARGE SCALE GENOMIC DNA]</scope>
    <source>
        <strain evidence="1 2">DSM 44969</strain>
    </source>
</reference>
<organism evidence="1 2">
    <name type="scientific">Pseudonocardia endophytica</name>
    <dbReference type="NCBI Taxonomy" id="401976"/>
    <lineage>
        <taxon>Bacteria</taxon>
        <taxon>Bacillati</taxon>
        <taxon>Actinomycetota</taxon>
        <taxon>Actinomycetes</taxon>
        <taxon>Pseudonocardiales</taxon>
        <taxon>Pseudonocardiaceae</taxon>
        <taxon>Pseudonocardia</taxon>
    </lineage>
</organism>
<gene>
    <name evidence="1" type="ORF">EV378_5378</name>
</gene>
<evidence type="ECO:0000313" key="2">
    <source>
        <dbReference type="Proteomes" id="UP000295560"/>
    </source>
</evidence>
<comment type="caution">
    <text evidence="1">The sequence shown here is derived from an EMBL/GenBank/DDBJ whole genome shotgun (WGS) entry which is preliminary data.</text>
</comment>
<sequence length="57" mass="6646">MLSEPEVAKHCAALLEHFADYCEQMDEATRGYVVRLAWELIGDQMDRPSVRRTRRGH</sequence>
<proteinExistence type="predicted"/>
<dbReference type="Proteomes" id="UP000295560">
    <property type="component" value="Unassembled WGS sequence"/>
</dbReference>
<evidence type="ECO:0000313" key="1">
    <source>
        <dbReference type="EMBL" id="TCK21395.1"/>
    </source>
</evidence>